<comment type="caution">
    <text evidence="4">The sequence shown here is derived from an EMBL/GenBank/DDBJ whole genome shotgun (WGS) entry which is preliminary data.</text>
</comment>
<keyword evidence="5" id="KW-1185">Reference proteome</keyword>
<feature type="region of interest" description="Disordered" evidence="2">
    <location>
        <begin position="938"/>
        <end position="1115"/>
    </location>
</feature>
<reference evidence="4 5" key="1">
    <citation type="submission" date="2021-02" db="EMBL/GenBank/DDBJ databases">
        <title>Pan-genome distribution and transcriptional activeness of fungal secondary metabolism genes in Aspergillus section Fumigati.</title>
        <authorList>
            <person name="Takahashi H."/>
            <person name="Umemura M."/>
            <person name="Ninomiya A."/>
            <person name="Kusuya Y."/>
            <person name="Urayama S."/>
            <person name="Shimizu M."/>
            <person name="Watanabe A."/>
            <person name="Kamei K."/>
            <person name="Yaguchi T."/>
            <person name="Hagiwara D."/>
        </authorList>
    </citation>
    <scope>NUCLEOTIDE SEQUENCE [LARGE SCALE GENOMIC DNA]</scope>
    <source>
        <strain evidence="4 5">IFM 47045</strain>
    </source>
</reference>
<dbReference type="OrthoDB" id="1922977at2759"/>
<dbReference type="GO" id="GO:0000178">
    <property type="term" value="C:exosome (RNase complex)"/>
    <property type="evidence" value="ECO:0007669"/>
    <property type="project" value="TreeGrafter"/>
</dbReference>
<feature type="compositionally biased region" description="Polar residues" evidence="2">
    <location>
        <begin position="177"/>
        <end position="189"/>
    </location>
</feature>
<protein>
    <recommendedName>
        <fullName evidence="3">Putative zinc-finger domain-containing protein</fullName>
    </recommendedName>
</protein>
<dbReference type="GO" id="GO:0005634">
    <property type="term" value="C:nucleus"/>
    <property type="evidence" value="ECO:0007669"/>
    <property type="project" value="TreeGrafter"/>
</dbReference>
<feature type="domain" description="Putative zinc-finger" evidence="3">
    <location>
        <begin position="1214"/>
        <end position="1235"/>
    </location>
</feature>
<feature type="region of interest" description="Disordered" evidence="2">
    <location>
        <begin position="1"/>
        <end position="38"/>
    </location>
</feature>
<feature type="compositionally biased region" description="Polar residues" evidence="2">
    <location>
        <begin position="29"/>
        <end position="38"/>
    </location>
</feature>
<feature type="compositionally biased region" description="Polar residues" evidence="2">
    <location>
        <begin position="127"/>
        <end position="144"/>
    </location>
</feature>
<feature type="compositionally biased region" description="Polar residues" evidence="2">
    <location>
        <begin position="688"/>
        <end position="702"/>
    </location>
</feature>
<keyword evidence="1" id="KW-0175">Coiled coil</keyword>
<dbReference type="InterPro" id="IPR039278">
    <property type="entry name" value="Red1"/>
</dbReference>
<feature type="compositionally biased region" description="Basic and acidic residues" evidence="2">
    <location>
        <begin position="483"/>
        <end position="511"/>
    </location>
</feature>
<feature type="region of interest" description="Disordered" evidence="2">
    <location>
        <begin position="405"/>
        <end position="428"/>
    </location>
</feature>
<dbReference type="EMBL" id="BOPL01000002">
    <property type="protein sequence ID" value="GIK00242.1"/>
    <property type="molecule type" value="Genomic_DNA"/>
</dbReference>
<feature type="coiled-coil region" evidence="1">
    <location>
        <begin position="841"/>
        <end position="896"/>
    </location>
</feature>
<gene>
    <name evidence="4" type="ORF">Aspvir_004262</name>
</gene>
<dbReference type="Proteomes" id="UP000710440">
    <property type="component" value="Unassembled WGS sequence"/>
</dbReference>
<dbReference type="PANTHER" id="PTHR21563">
    <property type="entry name" value="ZINC FINGER C3H1 DOMAIN-CONTAINING PROTEIN"/>
    <property type="match status" value="1"/>
</dbReference>
<dbReference type="InterPro" id="IPR019607">
    <property type="entry name" value="Putative_zinc-finger_domain"/>
</dbReference>
<proteinExistence type="predicted"/>
<evidence type="ECO:0000256" key="2">
    <source>
        <dbReference type="SAM" id="MobiDB-lite"/>
    </source>
</evidence>
<organism evidence="4 5">
    <name type="scientific">Aspergillus viridinutans</name>
    <dbReference type="NCBI Taxonomy" id="75553"/>
    <lineage>
        <taxon>Eukaryota</taxon>
        <taxon>Fungi</taxon>
        <taxon>Dikarya</taxon>
        <taxon>Ascomycota</taxon>
        <taxon>Pezizomycotina</taxon>
        <taxon>Eurotiomycetes</taxon>
        <taxon>Eurotiomycetidae</taxon>
        <taxon>Eurotiales</taxon>
        <taxon>Aspergillaceae</taxon>
        <taxon>Aspergillus</taxon>
        <taxon>Aspergillus subgen. Fumigati</taxon>
    </lineage>
</organism>
<feature type="compositionally biased region" description="Low complexity" evidence="2">
    <location>
        <begin position="405"/>
        <end position="424"/>
    </location>
</feature>
<feature type="compositionally biased region" description="Polar residues" evidence="2">
    <location>
        <begin position="196"/>
        <end position="212"/>
    </location>
</feature>
<evidence type="ECO:0000313" key="4">
    <source>
        <dbReference type="EMBL" id="GIK00242.1"/>
    </source>
</evidence>
<feature type="region of interest" description="Disordered" evidence="2">
    <location>
        <begin position="440"/>
        <end position="751"/>
    </location>
</feature>
<feature type="compositionally biased region" description="Basic and acidic residues" evidence="2">
    <location>
        <begin position="215"/>
        <end position="231"/>
    </location>
</feature>
<evidence type="ECO:0000259" key="3">
    <source>
        <dbReference type="Pfam" id="PF10650"/>
    </source>
</evidence>
<dbReference type="RefSeq" id="XP_043123428.1">
    <property type="nucleotide sequence ID" value="XM_043267493.1"/>
</dbReference>
<feature type="compositionally biased region" description="Acidic residues" evidence="2">
    <location>
        <begin position="638"/>
        <end position="654"/>
    </location>
</feature>
<feature type="region of interest" description="Disordered" evidence="2">
    <location>
        <begin position="127"/>
        <end position="280"/>
    </location>
</feature>
<evidence type="ECO:0000256" key="1">
    <source>
        <dbReference type="SAM" id="Coils"/>
    </source>
</evidence>
<accession>A0A9P3BVJ4</accession>
<sequence>MSQHPPAPSIGGSPHTQQWPRSHIFPSASMPSSLTTHLPFSQDISSAQQPQDNGNQPFNYNGLTDLNMTSILPGLGGPVAGLPLPPPPFPFMGPFTPSQFHPHSFPPIQMPPLRYPPLPIPAANFQAPSRPSSGDLRSQANSMPMNGADSRATTTPSTRKDYDREEGELTDMEVAMPTSSENAGLSGTRTDARPSTLAQQNGYTTGTHNATTVVGDKESRRSPAAKSRDASTLDLEEGEASSTRSHISARESESPYDPPGSVNPEPFVLNGAPGASPHEDRSFALTRDVSTSHGSGKSVAQLRIQAQGALLRLAPHNIRYSELVREGINPAVLRQLYEEVGIRVPTPQLEGVSPTINPPTKPVDVPVKPAGAVLDSSSSSNVENGPAPVTFDHSKRETEIQVAAAAAANTPAPVSTSTTQPSTTAKPLERKEVIARMLAAKAAKASGTPSTPQTDSAKEAPSSESPVSALVGKGAPASSGREIPPKDKDIRTREKNKAKTELARQRIEQLKKQGLVRSQQKAQIDSLRHEEIPQSNGSSPAPVSQASQTPMVQHPLPDRPPDPEPTAPSRIPGLFMTESSEPSVTRVRGLVVDSTPQPHVNQRKRPRASDFDEPSLTPKRSHNGLNHNASEDRLIIDISDDEFYGDDENEEMEIEPAGKTSLEGDSVSPEGLSGTVPSSADFLPQRPVASSQGISASATPQSHRNHDQEDLRKKDLEIQAMHRRIAELEQRKKAKLAASRTQSPRPSEIAVSSPAINPASVYQGHQTTNVISQPVAHKLPPQVALLEAATEAILSVPANNSDNPENLSSESIARISALKDADHLEEMRSKLLRKKEIESGVPALDAEIQKSEARLAEVKVEEQNLLRDIAKGKEGRQQLLEELHSLNLELNGLTLEELEIAQRALDAKEQLQASDAVSTDPESSAARYGSALPDVPAAEARGQGAASPVQGSPVSRLASEAGPSATSDLSMDADESGDAVDPANDAASYSPSESLGSAMDESADSSEDSVPADREEPMECETPTPEPSVHEALSGIPVTDRKTVEDEITSDHALPERQRIPHAPDVGNAGDVLPPNADEVQELEKQVSRGSSISDAYEPPEPEADSSPADSVYTPPFSPVSLASVKSAEVSRVERADMPLMGKVQELQVQPEASFPYGLSNNEPQEEKAPRFTPYISPLRWFKAYRYHPRFTENVSGGFRSLTYSHNIDSEKYLCPYEATGGVCNDRSCDLQHFRDMTLSDDKILVQMGSLREGKTPEEKDQYIAGLKQIINEMRRDKVKDFNTVATEIAAYRRRFLQDPSRVLPL</sequence>
<dbReference type="Pfam" id="PF10650">
    <property type="entry name" value="zf-C3H1"/>
    <property type="match status" value="1"/>
</dbReference>
<evidence type="ECO:0000313" key="5">
    <source>
        <dbReference type="Proteomes" id="UP000710440"/>
    </source>
</evidence>
<dbReference type="PANTHER" id="PTHR21563:SF3">
    <property type="entry name" value="ZINC FINGER C3H1 DOMAIN-CONTAINING PROTEIN"/>
    <property type="match status" value="1"/>
</dbReference>
<feature type="compositionally biased region" description="Basic and acidic residues" evidence="2">
    <location>
        <begin position="1039"/>
        <end position="1059"/>
    </location>
</feature>
<feature type="compositionally biased region" description="Basic and acidic residues" evidence="2">
    <location>
        <begin position="704"/>
        <end position="717"/>
    </location>
</feature>
<dbReference type="GeneID" id="66932244"/>
<feature type="compositionally biased region" description="Polar residues" evidence="2">
    <location>
        <begin position="533"/>
        <end position="551"/>
    </location>
</feature>
<name>A0A9P3BVJ4_ASPVI</name>